<dbReference type="SUPFAM" id="SSF53756">
    <property type="entry name" value="UDP-Glycosyltransferase/glycogen phosphorylase"/>
    <property type="match status" value="1"/>
</dbReference>
<feature type="domain" description="Glycosyl transferase family 1" evidence="1">
    <location>
        <begin position="198"/>
        <end position="329"/>
    </location>
</feature>
<dbReference type="Proteomes" id="UP000250003">
    <property type="component" value="Chromosome"/>
</dbReference>
<proteinExistence type="predicted"/>
<dbReference type="OrthoDB" id="1092346at2"/>
<evidence type="ECO:0000313" key="3">
    <source>
        <dbReference type="Proteomes" id="UP000250003"/>
    </source>
</evidence>
<protein>
    <submittedName>
        <fullName evidence="2">Glycosyltransferase family 1 protein</fullName>
    </submittedName>
</protein>
<organism evidence="2 3">
    <name type="scientific">Blautia argi</name>
    <dbReference type="NCBI Taxonomy" id="1912897"/>
    <lineage>
        <taxon>Bacteria</taxon>
        <taxon>Bacillati</taxon>
        <taxon>Bacillota</taxon>
        <taxon>Clostridia</taxon>
        <taxon>Lachnospirales</taxon>
        <taxon>Lachnospiraceae</taxon>
        <taxon>Blautia</taxon>
    </lineage>
</organism>
<accession>A0A2Z4U959</accession>
<dbReference type="KEGG" id="blau:DQQ01_04780"/>
<dbReference type="InterPro" id="IPR001296">
    <property type="entry name" value="Glyco_trans_1"/>
</dbReference>
<name>A0A2Z4U959_9FIRM</name>
<keyword evidence="3" id="KW-1185">Reference proteome</keyword>
<gene>
    <name evidence="2" type="ORF">DQQ01_04780</name>
</gene>
<dbReference type="RefSeq" id="WP_111918843.1">
    <property type="nucleotide sequence ID" value="NZ_CP030280.1"/>
</dbReference>
<sequence length="345" mass="40478">MTNENKRNKLILVLDREEYIQKEKKIKEYLQENYADIEVVYTTYENKLIRRVRSWKFIGKALQHLLYWGLSYQFAGKIYKKAENCDVLCINPIVAIFLGNKNKKKKYNLTMCGFLFEEKKNKLYYNMRKKFTLKAMEGMNRIVVYGSREVNYYSELFGVKNKFYFVPFGMDYFENQQYYGKLPEEYLFSGGGSNRDYKTLLDAYEIMKDNQKLPLCIATNPLLLPDKLPKHVKLISDVVVENFGMVLGKAKCLILSLKNIELSAGHMVMLQALAENVPVIVNRISAVEDYVTEKEVLFFESGNSQDLAEKIDSFLSGKWKPEHTRAFYERNYTFSAMLKRIVELE</sequence>
<dbReference type="AlphaFoldDB" id="A0A2Z4U959"/>
<dbReference type="GO" id="GO:0016757">
    <property type="term" value="F:glycosyltransferase activity"/>
    <property type="evidence" value="ECO:0007669"/>
    <property type="project" value="InterPro"/>
</dbReference>
<evidence type="ECO:0000259" key="1">
    <source>
        <dbReference type="Pfam" id="PF00534"/>
    </source>
</evidence>
<evidence type="ECO:0000313" key="2">
    <source>
        <dbReference type="EMBL" id="AWY97575.1"/>
    </source>
</evidence>
<dbReference type="Gene3D" id="3.40.50.2000">
    <property type="entry name" value="Glycogen Phosphorylase B"/>
    <property type="match status" value="2"/>
</dbReference>
<reference evidence="3" key="1">
    <citation type="submission" date="2018-06" db="EMBL/GenBank/DDBJ databases">
        <title>Description of Blautia argi sp. nov., a new anaerobic isolated from dog feces.</title>
        <authorList>
            <person name="Chang Y.-H."/>
            <person name="Paek J."/>
            <person name="Shin Y."/>
        </authorList>
    </citation>
    <scope>NUCLEOTIDE SEQUENCE [LARGE SCALE GENOMIC DNA]</scope>
    <source>
        <strain evidence="3">KCTC 15426</strain>
    </source>
</reference>
<dbReference type="EMBL" id="CP030280">
    <property type="protein sequence ID" value="AWY97575.1"/>
    <property type="molecule type" value="Genomic_DNA"/>
</dbReference>
<dbReference type="Pfam" id="PF00534">
    <property type="entry name" value="Glycos_transf_1"/>
    <property type="match status" value="1"/>
</dbReference>
<keyword evidence="2" id="KW-0808">Transferase</keyword>